<reference evidence="2" key="1">
    <citation type="submission" date="2015-10" db="EMBL/GenBank/DDBJ databases">
        <authorList>
            <person name="Ju K.-S."/>
            <person name="Doroghazi J.R."/>
            <person name="Metcalf W.W."/>
        </authorList>
    </citation>
    <scope>NUCLEOTIDE SEQUENCE [LARGE SCALE GENOMIC DNA]</scope>
    <source>
        <strain evidence="2">NRRL 3151</strain>
    </source>
</reference>
<protein>
    <submittedName>
        <fullName evidence="1">Uncharacterized protein</fullName>
    </submittedName>
</protein>
<keyword evidence="2" id="KW-1185">Reference proteome</keyword>
<name>A0A101JAI3_9ACTN</name>
<gene>
    <name evidence="1" type="ORF">ADL12_39680</name>
</gene>
<sequence length="102" mass="11344">MLDKHLPLEAAAEVINELGLDSGQTRRANRTMQRIVHRAWTRRGTAKRALTFDEFADAVPECHWSLMFEVCALILLGRDTDACALITAARRLEAARSVQGAP</sequence>
<organism evidence="1 2">
    <name type="scientific">Streptomyces regalis</name>
    <dbReference type="NCBI Taxonomy" id="68262"/>
    <lineage>
        <taxon>Bacteria</taxon>
        <taxon>Bacillati</taxon>
        <taxon>Actinomycetota</taxon>
        <taxon>Actinomycetes</taxon>
        <taxon>Kitasatosporales</taxon>
        <taxon>Streptomycetaceae</taxon>
        <taxon>Streptomyces</taxon>
    </lineage>
</organism>
<dbReference type="Proteomes" id="UP000053923">
    <property type="component" value="Unassembled WGS sequence"/>
</dbReference>
<dbReference type="OrthoDB" id="4226962at2"/>
<dbReference type="RefSeq" id="WP_062712468.1">
    <property type="nucleotide sequence ID" value="NZ_LLZG01000388.1"/>
</dbReference>
<dbReference type="EMBL" id="LLZG01000388">
    <property type="protein sequence ID" value="KUL23203.1"/>
    <property type="molecule type" value="Genomic_DNA"/>
</dbReference>
<evidence type="ECO:0000313" key="2">
    <source>
        <dbReference type="Proteomes" id="UP000053923"/>
    </source>
</evidence>
<evidence type="ECO:0000313" key="1">
    <source>
        <dbReference type="EMBL" id="KUL23203.1"/>
    </source>
</evidence>
<accession>A0A101JAI3</accession>
<proteinExistence type="predicted"/>
<comment type="caution">
    <text evidence="1">The sequence shown here is derived from an EMBL/GenBank/DDBJ whole genome shotgun (WGS) entry which is preliminary data.</text>
</comment>
<dbReference type="AlphaFoldDB" id="A0A101JAI3"/>